<dbReference type="AlphaFoldDB" id="A0ABD0BAZ0"/>
<reference evidence="1 2" key="1">
    <citation type="submission" date="2021-07" db="EMBL/GenBank/DDBJ databases">
        <title>Draft genome sequence of carbapenem-resistant Aeromonas spp. in Japan.</title>
        <authorList>
            <person name="Maehana S."/>
            <person name="Suzuki M."/>
            <person name="Kitasato H."/>
        </authorList>
    </citation>
    <scope>NUCLEOTIDE SEQUENCE [LARGE SCALE GENOMIC DNA]</scope>
    <source>
        <strain evidence="1 2">KAM382</strain>
    </source>
</reference>
<name>A0ABD0BAZ0_AERCA</name>
<dbReference type="RefSeq" id="WP_203764841.1">
    <property type="nucleotide sequence ID" value="NZ_AP024402.1"/>
</dbReference>
<organism evidence="1 2">
    <name type="scientific">Aeromonas caviae</name>
    <name type="common">Aeromonas punctata</name>
    <dbReference type="NCBI Taxonomy" id="648"/>
    <lineage>
        <taxon>Bacteria</taxon>
        <taxon>Pseudomonadati</taxon>
        <taxon>Pseudomonadota</taxon>
        <taxon>Gammaproteobacteria</taxon>
        <taxon>Aeromonadales</taxon>
        <taxon>Aeromonadaceae</taxon>
        <taxon>Aeromonas</taxon>
    </lineage>
</organism>
<dbReference type="Pfam" id="PF06674">
    <property type="entry name" value="DUF1176"/>
    <property type="match status" value="1"/>
</dbReference>
<evidence type="ECO:0008006" key="3">
    <source>
        <dbReference type="Google" id="ProtNLM"/>
    </source>
</evidence>
<proteinExistence type="predicted"/>
<dbReference type="EMBL" id="BPOP01000028">
    <property type="protein sequence ID" value="GJB92699.1"/>
    <property type="molecule type" value="Genomic_DNA"/>
</dbReference>
<dbReference type="InterPro" id="IPR009560">
    <property type="entry name" value="DUF1176"/>
</dbReference>
<protein>
    <recommendedName>
        <fullName evidence="3">DUF1176 domain-containing protein</fullName>
    </recommendedName>
</protein>
<gene>
    <name evidence="1" type="ORF">KAM382_27600</name>
</gene>
<sequence>MFITTLLASALGSFTEGLSFQHKDWELACDNTRTCRAAGYSAELGGLSVLLTREAGAKGTLHAELAIAEVDQRAPAASADGLITLRINGEVLGIVKERTPFTQPQTAALVRAIKGTGKVVFEWSKHQEPLSGAGAGAYAIFLKMDEFQGRLNTSTALTKQGSLPTTTIPPALVAPVIHAGAVAADNLSRPLTKPELQSIRAWLKQHVNEDVCPSAYENQEDGQIYPLNQERALIRLPCWLAAYNDGSAFILIDTDLDTSSATLISTYANGYGEGELSASHKGRGIGDCFSFESWVWDGQTFVQSEKSTTGSCRMITLGGTWELPTMTSQVVKSQ</sequence>
<dbReference type="Proteomes" id="UP000737420">
    <property type="component" value="Unassembled WGS sequence"/>
</dbReference>
<evidence type="ECO:0000313" key="1">
    <source>
        <dbReference type="EMBL" id="GJB92699.1"/>
    </source>
</evidence>
<evidence type="ECO:0000313" key="2">
    <source>
        <dbReference type="Proteomes" id="UP000737420"/>
    </source>
</evidence>
<comment type="caution">
    <text evidence="1">The sequence shown here is derived from an EMBL/GenBank/DDBJ whole genome shotgun (WGS) entry which is preliminary data.</text>
</comment>
<accession>A0ABD0BAZ0</accession>